<evidence type="ECO:0000313" key="2">
    <source>
        <dbReference type="Proteomes" id="UP001596170"/>
    </source>
</evidence>
<accession>A0ABW1L0N3</accession>
<gene>
    <name evidence="1" type="ORF">ACFPYN_00210</name>
</gene>
<name>A0ABW1L0N3_9BACL</name>
<organism evidence="1 2">
    <name type="scientific">Paenisporosarcina macmurdoensis</name>
    <dbReference type="NCBI Taxonomy" id="212659"/>
    <lineage>
        <taxon>Bacteria</taxon>
        <taxon>Bacillati</taxon>
        <taxon>Bacillota</taxon>
        <taxon>Bacilli</taxon>
        <taxon>Bacillales</taxon>
        <taxon>Caryophanaceae</taxon>
        <taxon>Paenisporosarcina</taxon>
    </lineage>
</organism>
<protein>
    <submittedName>
        <fullName evidence="1">LVIVD repeat-containing protein</fullName>
    </submittedName>
</protein>
<proteinExistence type="predicted"/>
<dbReference type="Pfam" id="PF08309">
    <property type="entry name" value="LVIVD"/>
    <property type="match status" value="1"/>
</dbReference>
<evidence type="ECO:0000313" key="1">
    <source>
        <dbReference type="EMBL" id="MFC6037861.1"/>
    </source>
</evidence>
<keyword evidence="2" id="KW-1185">Reference proteome</keyword>
<reference evidence="2" key="1">
    <citation type="journal article" date="2019" name="Int. J. Syst. Evol. Microbiol.">
        <title>The Global Catalogue of Microorganisms (GCM) 10K type strain sequencing project: providing services to taxonomists for standard genome sequencing and annotation.</title>
        <authorList>
            <consortium name="The Broad Institute Genomics Platform"/>
            <consortium name="The Broad Institute Genome Sequencing Center for Infectious Disease"/>
            <person name="Wu L."/>
            <person name="Ma J."/>
        </authorList>
    </citation>
    <scope>NUCLEOTIDE SEQUENCE [LARGE SCALE GENOMIC DNA]</scope>
    <source>
        <strain evidence="2">CCUG 54527</strain>
    </source>
</reference>
<dbReference type="RefSeq" id="WP_377731854.1">
    <property type="nucleotide sequence ID" value="NZ_JBHSRI010000002.1"/>
</dbReference>
<dbReference type="EMBL" id="JBHSRI010000002">
    <property type="protein sequence ID" value="MFC6037861.1"/>
    <property type="molecule type" value="Genomic_DNA"/>
</dbReference>
<sequence>MKSAFWIRTALAGALTFSVTESTVYAHDELGGSVEKGENLAGSELVVPLLEGSKNVGNLQEVAAVPLKELKEGVKNSTADVYAHKGFAYLGTHSANGGAGGVRVFDMKDPSNPVEVSSFGSVEGTWQEKVIVKTVDTPDFKGDLAVVSVQQLDRFNPDTKGGFLLYDVTNPKEPKKLGFWESPSPARGTHELYLTVQDNNIYVLTADCYADYYSHGENMDVSFVDVTNPANPETIYEFDPRDYIPEVSDENYDGYNWTDEEGIKRTAFAHSVKTDGNGTTAYLSYWDLGTIILDISDAKNPVYLGRTDFASTVQGSAHSMDLAKGGNVLVETREVFGPVRDGFETSYGYTMLYDIKDKTAPKLLSTFKTDFTGKVPGGSTVHDPKVHGNTLYLSHYSGGVRVVDITDASNPVETGSYIPSKSNIWGVFVDRNYVLASDMGSGLKVLQKKGSSNDANANTAIQTP</sequence>
<dbReference type="InterPro" id="IPR013211">
    <property type="entry name" value="LVIVD"/>
</dbReference>
<dbReference type="Proteomes" id="UP001596170">
    <property type="component" value="Unassembled WGS sequence"/>
</dbReference>
<comment type="caution">
    <text evidence="1">The sequence shown here is derived from an EMBL/GenBank/DDBJ whole genome shotgun (WGS) entry which is preliminary data.</text>
</comment>
<dbReference type="SUPFAM" id="SSF75011">
    <property type="entry name" value="3-carboxy-cis,cis-mucoante lactonizing enzyme"/>
    <property type="match status" value="1"/>
</dbReference>